<dbReference type="AlphaFoldDB" id="A0A2X0IMQ4"/>
<gene>
    <name evidence="4" type="ORF">DN069_06405</name>
</gene>
<dbReference type="InterPro" id="IPR013595">
    <property type="entry name" value="Pept_S33_TAP-like_C"/>
</dbReference>
<sequence length="507" mass="54129">MRAVELAVLAGLLATTVAAVPSGAVAQGSVAGAGQSSRFVPGPCPPTLPHGVKASCGYLTVPEDRTRPGGRTIRLAVAIVPARSPRHQHGDPIVFLPGGPGQDAVSDIPVLTETGLNRDRDLVVMSQRGTLSSPPTLTCPEIDRFYQQRIGLRYDAPSTGRLYVQAVSACRDRLTGDGVDLAAYNSSESAADLADLRTALGIREWNVFSHSYGTELALTYMRRYPQGIRSVTIDGVVPPSVATPGWTWSSVKESFDNMTGACAAQPACRRRYPQLAAVFTHQVSRLEAHPETTRVTVPGVAGLVKVVLDGGALMNWMIRASHTPADFPMAVDELAHGNPRLVAEQWASTRLPGHEGIFAHGLSLSVWCSEWVPFETAREQLTAGLRAFPTLPISVLAQAPQLAFLREACRAWDVPGADPSIRAVTHSTIPTLAISGSFDAQTGAVWGRYAALTLQNSHVVTLAGVAHGVIFNPCGSHVITSFYDRPDHPDTRCVASVRPVPFIIGPR</sequence>
<dbReference type="OrthoDB" id="9796770at2"/>
<accession>A0A2X0IMQ4</accession>
<dbReference type="GO" id="GO:0006508">
    <property type="term" value="P:proteolysis"/>
    <property type="evidence" value="ECO:0007669"/>
    <property type="project" value="InterPro"/>
</dbReference>
<dbReference type="SUPFAM" id="SSF53474">
    <property type="entry name" value="alpha/beta-Hydrolases"/>
    <property type="match status" value="1"/>
</dbReference>
<dbReference type="RefSeq" id="WP_111499855.1">
    <property type="nucleotide sequence ID" value="NZ_QKYN01000027.1"/>
</dbReference>
<evidence type="ECO:0000313" key="5">
    <source>
        <dbReference type="Proteomes" id="UP000248889"/>
    </source>
</evidence>
<feature type="domain" description="AB hydrolase-1" evidence="2">
    <location>
        <begin position="92"/>
        <end position="280"/>
    </location>
</feature>
<reference evidence="4 5" key="1">
    <citation type="submission" date="2018-06" db="EMBL/GenBank/DDBJ databases">
        <title>Streptacidiphilus pinicola sp. nov., isolated from pine grove soil.</title>
        <authorList>
            <person name="Roh S.G."/>
            <person name="Park S."/>
            <person name="Kim M.-K."/>
            <person name="Yun B.-R."/>
            <person name="Park J."/>
            <person name="Kim M.J."/>
            <person name="Kim Y.S."/>
            <person name="Kim S.B."/>
        </authorList>
    </citation>
    <scope>NUCLEOTIDE SEQUENCE [LARGE SCALE GENOMIC DNA]</scope>
    <source>
        <strain evidence="4 5">MMS16-CNU450</strain>
    </source>
</reference>
<dbReference type="InterPro" id="IPR029058">
    <property type="entry name" value="AB_hydrolase_fold"/>
</dbReference>
<feature type="chain" id="PRO_5015949115" evidence="1">
    <location>
        <begin position="27"/>
        <end position="507"/>
    </location>
</feature>
<dbReference type="GO" id="GO:0004177">
    <property type="term" value="F:aminopeptidase activity"/>
    <property type="evidence" value="ECO:0007669"/>
    <property type="project" value="UniProtKB-EC"/>
</dbReference>
<proteinExistence type="predicted"/>
<evidence type="ECO:0000259" key="2">
    <source>
        <dbReference type="Pfam" id="PF00561"/>
    </source>
</evidence>
<evidence type="ECO:0000313" key="4">
    <source>
        <dbReference type="EMBL" id="RAG86442.1"/>
    </source>
</evidence>
<dbReference type="Pfam" id="PF08386">
    <property type="entry name" value="Abhydrolase_4"/>
    <property type="match status" value="1"/>
</dbReference>
<dbReference type="Pfam" id="PF00561">
    <property type="entry name" value="Abhydrolase_1"/>
    <property type="match status" value="1"/>
</dbReference>
<protein>
    <submittedName>
        <fullName evidence="4">Alpha/beta hydrolase</fullName>
    </submittedName>
</protein>
<dbReference type="PANTHER" id="PTHR43722">
    <property type="entry name" value="PROLINE IMINOPEPTIDASE"/>
    <property type="match status" value="1"/>
</dbReference>
<dbReference type="Gene3D" id="3.40.50.1820">
    <property type="entry name" value="alpha/beta hydrolase"/>
    <property type="match status" value="1"/>
</dbReference>
<keyword evidence="5" id="KW-1185">Reference proteome</keyword>
<dbReference type="Proteomes" id="UP000248889">
    <property type="component" value="Unassembled WGS sequence"/>
</dbReference>
<evidence type="ECO:0000259" key="3">
    <source>
        <dbReference type="Pfam" id="PF08386"/>
    </source>
</evidence>
<keyword evidence="4" id="KW-0378">Hydrolase</keyword>
<feature type="signal peptide" evidence="1">
    <location>
        <begin position="1"/>
        <end position="26"/>
    </location>
</feature>
<dbReference type="PANTHER" id="PTHR43722:SF1">
    <property type="entry name" value="PROLINE IMINOPEPTIDASE"/>
    <property type="match status" value="1"/>
</dbReference>
<feature type="domain" description="Peptidase S33 tripeptidyl aminopeptidase-like C-terminal" evidence="3">
    <location>
        <begin position="406"/>
        <end position="490"/>
    </location>
</feature>
<organism evidence="4 5">
    <name type="scientific">Streptacidiphilus pinicola</name>
    <dbReference type="NCBI Taxonomy" id="2219663"/>
    <lineage>
        <taxon>Bacteria</taxon>
        <taxon>Bacillati</taxon>
        <taxon>Actinomycetota</taxon>
        <taxon>Actinomycetes</taxon>
        <taxon>Kitasatosporales</taxon>
        <taxon>Streptomycetaceae</taxon>
        <taxon>Streptacidiphilus</taxon>
    </lineage>
</organism>
<comment type="caution">
    <text evidence="4">The sequence shown here is derived from an EMBL/GenBank/DDBJ whole genome shotgun (WGS) entry which is preliminary data.</text>
</comment>
<dbReference type="InterPro" id="IPR005944">
    <property type="entry name" value="Pro_iminopeptidase"/>
</dbReference>
<evidence type="ECO:0000256" key="1">
    <source>
        <dbReference type="SAM" id="SignalP"/>
    </source>
</evidence>
<dbReference type="GO" id="GO:0005737">
    <property type="term" value="C:cytoplasm"/>
    <property type="evidence" value="ECO:0007669"/>
    <property type="project" value="InterPro"/>
</dbReference>
<dbReference type="EMBL" id="QKYN01000027">
    <property type="protein sequence ID" value="RAG86442.1"/>
    <property type="molecule type" value="Genomic_DNA"/>
</dbReference>
<keyword evidence="1" id="KW-0732">Signal</keyword>
<name>A0A2X0IMQ4_9ACTN</name>
<dbReference type="InterPro" id="IPR000073">
    <property type="entry name" value="AB_hydrolase_1"/>
</dbReference>